<reference evidence="2 3" key="1">
    <citation type="journal article" date="2024" name="Nat. Commun.">
        <title>Phylogenomics reveals the evolutionary origins of lichenization in chlorophyte algae.</title>
        <authorList>
            <person name="Puginier C."/>
            <person name="Libourel C."/>
            <person name="Otte J."/>
            <person name="Skaloud P."/>
            <person name="Haon M."/>
            <person name="Grisel S."/>
            <person name="Petersen M."/>
            <person name="Berrin J.G."/>
            <person name="Delaux P.M."/>
            <person name="Dal Grande F."/>
            <person name="Keller J."/>
        </authorList>
    </citation>
    <scope>NUCLEOTIDE SEQUENCE [LARGE SCALE GENOMIC DNA]</scope>
    <source>
        <strain evidence="2 3">SAG 2043</strain>
    </source>
</reference>
<dbReference type="EMBL" id="JALJOR010000010">
    <property type="protein sequence ID" value="KAK9810234.1"/>
    <property type="molecule type" value="Genomic_DNA"/>
</dbReference>
<evidence type="ECO:0000313" key="2">
    <source>
        <dbReference type="EMBL" id="KAK9810234.1"/>
    </source>
</evidence>
<evidence type="ECO:0000313" key="3">
    <source>
        <dbReference type="Proteomes" id="UP001489004"/>
    </source>
</evidence>
<feature type="compositionally biased region" description="Basic and acidic residues" evidence="1">
    <location>
        <begin position="1"/>
        <end position="20"/>
    </location>
</feature>
<protein>
    <submittedName>
        <fullName evidence="2">Uncharacterized protein</fullName>
    </submittedName>
</protein>
<organism evidence="2 3">
    <name type="scientific">[Myrmecia] bisecta</name>
    <dbReference type="NCBI Taxonomy" id="41462"/>
    <lineage>
        <taxon>Eukaryota</taxon>
        <taxon>Viridiplantae</taxon>
        <taxon>Chlorophyta</taxon>
        <taxon>core chlorophytes</taxon>
        <taxon>Trebouxiophyceae</taxon>
        <taxon>Trebouxiales</taxon>
        <taxon>Trebouxiaceae</taxon>
        <taxon>Myrmecia</taxon>
    </lineage>
</organism>
<keyword evidence="3" id="KW-1185">Reference proteome</keyword>
<sequence length="87" mass="9841">MQFRDCGRGRELLETAREETTELSDGQSLLKTRPETSFSLLHESSRPQGQPVQADVGEALEHFLKYAEELKQQVSSEDGQVAKKITY</sequence>
<accession>A0AAW1PKW9</accession>
<evidence type="ECO:0000256" key="1">
    <source>
        <dbReference type="SAM" id="MobiDB-lite"/>
    </source>
</evidence>
<comment type="caution">
    <text evidence="2">The sequence shown here is derived from an EMBL/GenBank/DDBJ whole genome shotgun (WGS) entry which is preliminary data.</text>
</comment>
<feature type="region of interest" description="Disordered" evidence="1">
    <location>
        <begin position="1"/>
        <end position="32"/>
    </location>
</feature>
<name>A0AAW1PKW9_9CHLO</name>
<dbReference type="AlphaFoldDB" id="A0AAW1PKW9"/>
<dbReference type="Proteomes" id="UP001489004">
    <property type="component" value="Unassembled WGS sequence"/>
</dbReference>
<gene>
    <name evidence="2" type="ORF">WJX72_007053</name>
</gene>
<proteinExistence type="predicted"/>